<proteinExistence type="predicted"/>
<dbReference type="EMBL" id="CP002026">
    <property type="protein sequence ID" value="ADH91343.1"/>
    <property type="molecule type" value="Genomic_DNA"/>
</dbReference>
<dbReference type="InterPro" id="IPR007729">
    <property type="entry name" value="DGOK"/>
</dbReference>
<dbReference type="RefSeq" id="WP_013168844.1">
    <property type="nucleotide sequence ID" value="NC_014217.1"/>
</dbReference>
<reference evidence="1 2" key="1">
    <citation type="journal article" date="2012" name="Stand. Genomic Sci.">
        <title>Complete genome sequence of the facultatively chemolithoautotrophic and methylotrophic alpha Proteobacterium Starkeya novella type strain (ATCC 8093(T)).</title>
        <authorList>
            <person name="Kappler U."/>
            <person name="Davenport K."/>
            <person name="Beatson S."/>
            <person name="Lucas S."/>
            <person name="Lapidus A."/>
            <person name="Copeland A."/>
            <person name="Berry K.W."/>
            <person name="Glavina Del Rio T."/>
            <person name="Hammon N."/>
            <person name="Dalin E."/>
            <person name="Tice H."/>
            <person name="Pitluck S."/>
            <person name="Richardson P."/>
            <person name="Bruce D."/>
            <person name="Goodwin L.A."/>
            <person name="Han C."/>
            <person name="Tapia R."/>
            <person name="Detter J.C."/>
            <person name="Chang Y.J."/>
            <person name="Jeffries C.D."/>
            <person name="Land M."/>
            <person name="Hauser L."/>
            <person name="Kyrpides N.C."/>
            <person name="Goker M."/>
            <person name="Ivanova N."/>
            <person name="Klenk H.P."/>
            <person name="Woyke T."/>
        </authorList>
    </citation>
    <scope>NUCLEOTIDE SEQUENCE [LARGE SCALE GENOMIC DNA]</scope>
    <source>
        <strain evidence="2">ATCC 8093 / DSM 506 / JCM 20403 / CCM 1077 / IAM 12100 / NBRC 12443 / NCIMB 10456</strain>
    </source>
</reference>
<accession>D7A0M2</accession>
<dbReference type="GO" id="GO:0034194">
    <property type="term" value="P:D-galactonate catabolic process"/>
    <property type="evidence" value="ECO:0007669"/>
    <property type="project" value="InterPro"/>
</dbReference>
<name>D7A0M2_ANCN5</name>
<sequence>MMHPSDIADSGEVIAIDWGTSSLRAALMAPDGAVRERIASPDGIMFANGRRFEDIFRALFGEWIARHPGATILASGMIGSRQGWVEAPYAACPAGFEDLARGLVFAEVEGLAKVGFVPGLSIEHDDGVPDVMRGEETQVFGALASLGVSEGVFVLPGTHSKWVRVEGGRIIGFRTFMTGEMFDLLRRHSILGRLMPEGAPKGGEPGEAFDLGCELSGSGTLLHHLFSVRSRGLLGKTAPEQLADYMSGLIIGEEVREARTFFTEAPSPVYLVGRGDLASLYRRALAHYDLQSAALDDGVTFAGLFALARTHRAQMKV</sequence>
<gene>
    <name evidence="1" type="ordered locus">Snov_4073</name>
</gene>
<organism evidence="1 2">
    <name type="scientific">Ancylobacter novellus (strain ATCC 8093 / DSM 506 / JCM 20403 / CCM 1077 / IAM 12100 / NBRC 12443 / NCIMB 10456)</name>
    <name type="common">Starkeya novella</name>
    <dbReference type="NCBI Taxonomy" id="639283"/>
    <lineage>
        <taxon>Bacteria</taxon>
        <taxon>Pseudomonadati</taxon>
        <taxon>Pseudomonadota</taxon>
        <taxon>Alphaproteobacteria</taxon>
        <taxon>Hyphomicrobiales</taxon>
        <taxon>Xanthobacteraceae</taxon>
        <taxon>Ancylobacter</taxon>
    </lineage>
</organism>
<dbReference type="InterPro" id="IPR042258">
    <property type="entry name" value="DGOK_N"/>
</dbReference>
<dbReference type="eggNOG" id="COG3734">
    <property type="taxonomic scope" value="Bacteria"/>
</dbReference>
<dbReference type="EC" id="2.7.1.58" evidence="1"/>
<dbReference type="CDD" id="cd24012">
    <property type="entry name" value="ASKHA_NBD_KDGal-kinase"/>
    <property type="match status" value="1"/>
</dbReference>
<dbReference type="HOGENOM" id="CLU_058005_2_0_5"/>
<dbReference type="Gene3D" id="3.30.420.310">
    <property type="entry name" value="2-keto-3-deoxy-galactonokinase, C-terminal domain"/>
    <property type="match status" value="1"/>
</dbReference>
<keyword evidence="2" id="KW-1185">Reference proteome</keyword>
<dbReference type="InterPro" id="IPR042257">
    <property type="entry name" value="DGOK_C"/>
</dbReference>
<dbReference type="Gene3D" id="3.30.420.300">
    <property type="entry name" value="2-keto-3-deoxy-galactonokinase, substrate binding domain"/>
    <property type="match status" value="1"/>
</dbReference>
<dbReference type="AlphaFoldDB" id="D7A0M2"/>
<evidence type="ECO:0000313" key="2">
    <source>
        <dbReference type="Proteomes" id="UP000006633"/>
    </source>
</evidence>
<dbReference type="STRING" id="639283.Snov_4073"/>
<protein>
    <submittedName>
        <fullName evidence="1">2-dehydro-3-deoxygalactonokinase</fullName>
        <ecNumber evidence="1">2.7.1.58</ecNumber>
    </submittedName>
</protein>
<dbReference type="Proteomes" id="UP000006633">
    <property type="component" value="Chromosome"/>
</dbReference>
<dbReference type="GO" id="GO:0008671">
    <property type="term" value="F:2-dehydro-3-deoxygalactonokinase activity"/>
    <property type="evidence" value="ECO:0007669"/>
    <property type="project" value="UniProtKB-EC"/>
</dbReference>
<dbReference type="KEGG" id="sno:Snov_4073"/>
<keyword evidence="1" id="KW-0808">Transferase</keyword>
<dbReference type="Pfam" id="PF05035">
    <property type="entry name" value="DGOK"/>
    <property type="match status" value="1"/>
</dbReference>
<evidence type="ECO:0000313" key="1">
    <source>
        <dbReference type="EMBL" id="ADH91343.1"/>
    </source>
</evidence>